<comment type="similarity">
    <text evidence="2 4">Belongs to the peptidase S8 family.</text>
</comment>
<evidence type="ECO:0000259" key="6">
    <source>
        <dbReference type="Pfam" id="PF00082"/>
    </source>
</evidence>
<dbReference type="Gene3D" id="3.40.50.200">
    <property type="entry name" value="Peptidase S8/S53 domain"/>
    <property type="match status" value="1"/>
</dbReference>
<dbReference type="EMBL" id="CAMGYJ010000007">
    <property type="protein sequence ID" value="CAI0442519.1"/>
    <property type="molecule type" value="Genomic_DNA"/>
</dbReference>
<evidence type="ECO:0000256" key="5">
    <source>
        <dbReference type="SAM" id="SignalP"/>
    </source>
</evidence>
<keyword evidence="3 5" id="KW-0732">Signal</keyword>
<feature type="domain" description="Inhibitor I9" evidence="7">
    <location>
        <begin position="43"/>
        <end position="123"/>
    </location>
</feature>
<dbReference type="PROSITE" id="PS51892">
    <property type="entry name" value="SUBTILASE"/>
    <property type="match status" value="1"/>
</dbReference>
<feature type="signal peptide" evidence="5">
    <location>
        <begin position="1"/>
        <end position="33"/>
    </location>
</feature>
<dbReference type="GO" id="GO:0004252">
    <property type="term" value="F:serine-type endopeptidase activity"/>
    <property type="evidence" value="ECO:0007669"/>
    <property type="project" value="InterPro"/>
</dbReference>
<comment type="caution">
    <text evidence="4">Lacks conserved residue(s) required for the propagation of feature annotation.</text>
</comment>
<proteinExistence type="inferred from homology"/>
<dbReference type="AlphaFoldDB" id="A0AAV0M928"/>
<evidence type="ECO:0000256" key="2">
    <source>
        <dbReference type="ARBA" id="ARBA00011073"/>
    </source>
</evidence>
<dbReference type="SUPFAM" id="SSF52743">
    <property type="entry name" value="Subtilisin-like"/>
    <property type="match status" value="1"/>
</dbReference>
<sequence>MASSISSFLCSKLFTTLILTFILLPFVPHSSSSSSSSSQVDHYIVFMDSNAMPKVFATARHWHLAILASLTAAPDNHQVASSKLIHSYSHVIDGFSCTLTSSELDALRNSDGYLHSIKDVPVKPYTTHSVEFLGLRGSGGCSASAAWEASNYGEGMIIGSIDSGVWPESRSFGDHGMGPVPARWRGECAQFNASLCNKKLIGARSFHQGLDARNITIGKNSSARDDTGHGTHTASTAAGNFVPGASFFGYAPGVAKGVAPRAHVAIYKVFHQDKGVASDVTKAIDQAIEDGVDVLSMSLGPKEVATSLYDDPVAIATFAAMEKNVFVAIAAGNGGPTPKSLSNSSPWTLVVAAGSIDREFRAELHLGNRGVSVSGLSLYPGSYLSAQAPIVFMGDCLNETATAGEALKGKIVVCQHKNQMLGYQLSNIQNSSAVGAVFIGLDAELLRVYVEDNHMKTWLPAMFMTLEEGEAVKKYIKSSSSSSSKNPRVASLRFGITNLNRRPAPMVAGYSSRGPSPASPYVLKPDIMGPGSLILAAWPPTVEVATVTDSNPPFYSTLYSD</sequence>
<protein>
    <submittedName>
        <fullName evidence="8">Uncharacterized protein</fullName>
    </submittedName>
</protein>
<dbReference type="FunFam" id="3.30.70.80:FF:000003">
    <property type="entry name" value="Subtilisin-like protease SBT1.9"/>
    <property type="match status" value="1"/>
</dbReference>
<feature type="domain" description="Peptidase S8/S53" evidence="6">
    <location>
        <begin position="153"/>
        <end position="544"/>
    </location>
</feature>
<keyword evidence="9" id="KW-1185">Reference proteome</keyword>
<dbReference type="InterPro" id="IPR037045">
    <property type="entry name" value="S8pro/Inhibitor_I9_sf"/>
</dbReference>
<evidence type="ECO:0000256" key="3">
    <source>
        <dbReference type="ARBA" id="ARBA00022729"/>
    </source>
</evidence>
<dbReference type="CDD" id="cd04852">
    <property type="entry name" value="Peptidases_S8_3"/>
    <property type="match status" value="1"/>
</dbReference>
<evidence type="ECO:0000313" key="9">
    <source>
        <dbReference type="Proteomes" id="UP001154282"/>
    </source>
</evidence>
<dbReference type="Proteomes" id="UP001154282">
    <property type="component" value="Unassembled WGS sequence"/>
</dbReference>
<dbReference type="Gene3D" id="3.30.70.80">
    <property type="entry name" value="Peptidase S8 propeptide/proteinase inhibitor I9"/>
    <property type="match status" value="1"/>
</dbReference>
<dbReference type="PANTHER" id="PTHR10795">
    <property type="entry name" value="PROPROTEIN CONVERTASE SUBTILISIN/KEXIN"/>
    <property type="match status" value="1"/>
</dbReference>
<accession>A0AAV0M928</accession>
<gene>
    <name evidence="8" type="ORF">LITE_LOCUS27287</name>
</gene>
<dbReference type="InterPro" id="IPR000209">
    <property type="entry name" value="Peptidase_S8/S53_dom"/>
</dbReference>
<dbReference type="GO" id="GO:0006508">
    <property type="term" value="P:proteolysis"/>
    <property type="evidence" value="ECO:0007669"/>
    <property type="project" value="InterPro"/>
</dbReference>
<evidence type="ECO:0000256" key="1">
    <source>
        <dbReference type="ARBA" id="ARBA00004613"/>
    </source>
</evidence>
<evidence type="ECO:0000259" key="7">
    <source>
        <dbReference type="Pfam" id="PF05922"/>
    </source>
</evidence>
<dbReference type="Pfam" id="PF05922">
    <property type="entry name" value="Inhibitor_I9"/>
    <property type="match status" value="1"/>
</dbReference>
<dbReference type="GO" id="GO:0005576">
    <property type="term" value="C:extracellular region"/>
    <property type="evidence" value="ECO:0007669"/>
    <property type="project" value="UniProtKB-SubCell"/>
</dbReference>
<dbReference type="Gene3D" id="3.50.30.30">
    <property type="match status" value="1"/>
</dbReference>
<dbReference type="Pfam" id="PF00082">
    <property type="entry name" value="Peptidase_S8"/>
    <property type="match status" value="1"/>
</dbReference>
<evidence type="ECO:0000256" key="4">
    <source>
        <dbReference type="PROSITE-ProRule" id="PRU01240"/>
    </source>
</evidence>
<feature type="chain" id="PRO_5043437890" evidence="5">
    <location>
        <begin position="34"/>
        <end position="561"/>
    </location>
</feature>
<reference evidence="8" key="1">
    <citation type="submission" date="2022-08" db="EMBL/GenBank/DDBJ databases">
        <authorList>
            <person name="Gutierrez-Valencia J."/>
        </authorList>
    </citation>
    <scope>NUCLEOTIDE SEQUENCE</scope>
</reference>
<name>A0AAV0M928_9ROSI</name>
<dbReference type="InterPro" id="IPR045051">
    <property type="entry name" value="SBT"/>
</dbReference>
<dbReference type="CDD" id="cd02120">
    <property type="entry name" value="PA_subtilisin_like"/>
    <property type="match status" value="1"/>
</dbReference>
<organism evidence="8 9">
    <name type="scientific">Linum tenue</name>
    <dbReference type="NCBI Taxonomy" id="586396"/>
    <lineage>
        <taxon>Eukaryota</taxon>
        <taxon>Viridiplantae</taxon>
        <taxon>Streptophyta</taxon>
        <taxon>Embryophyta</taxon>
        <taxon>Tracheophyta</taxon>
        <taxon>Spermatophyta</taxon>
        <taxon>Magnoliopsida</taxon>
        <taxon>eudicotyledons</taxon>
        <taxon>Gunneridae</taxon>
        <taxon>Pentapetalae</taxon>
        <taxon>rosids</taxon>
        <taxon>fabids</taxon>
        <taxon>Malpighiales</taxon>
        <taxon>Linaceae</taxon>
        <taxon>Linum</taxon>
    </lineage>
</organism>
<comment type="subcellular location">
    <subcellularLocation>
        <location evidence="1">Secreted</location>
    </subcellularLocation>
</comment>
<comment type="caution">
    <text evidence="8">The sequence shown here is derived from an EMBL/GenBank/DDBJ whole genome shotgun (WGS) entry which is preliminary data.</text>
</comment>
<dbReference type="InterPro" id="IPR034197">
    <property type="entry name" value="Peptidases_S8_3"/>
</dbReference>
<dbReference type="InterPro" id="IPR036852">
    <property type="entry name" value="Peptidase_S8/S53_dom_sf"/>
</dbReference>
<dbReference type="InterPro" id="IPR010259">
    <property type="entry name" value="S8pro/Inhibitor_I9"/>
</dbReference>
<evidence type="ECO:0000313" key="8">
    <source>
        <dbReference type="EMBL" id="CAI0442519.1"/>
    </source>
</evidence>